<dbReference type="Proteomes" id="UP001472677">
    <property type="component" value="Unassembled WGS sequence"/>
</dbReference>
<evidence type="ECO:0000313" key="3">
    <source>
        <dbReference type="Proteomes" id="UP001472677"/>
    </source>
</evidence>
<keyword evidence="3" id="KW-1185">Reference proteome</keyword>
<proteinExistence type="predicted"/>
<name>A0ABR2DK56_9ROSI</name>
<evidence type="ECO:0000256" key="1">
    <source>
        <dbReference type="SAM" id="MobiDB-lite"/>
    </source>
</evidence>
<dbReference type="EMBL" id="JBBPBM010000024">
    <property type="protein sequence ID" value="KAK8541812.1"/>
    <property type="molecule type" value="Genomic_DNA"/>
</dbReference>
<accession>A0ABR2DK56</accession>
<reference evidence="2 3" key="1">
    <citation type="journal article" date="2024" name="G3 (Bethesda)">
        <title>Genome assembly of Hibiscus sabdariffa L. provides insights into metabolisms of medicinal natural products.</title>
        <authorList>
            <person name="Kim T."/>
        </authorList>
    </citation>
    <scope>NUCLEOTIDE SEQUENCE [LARGE SCALE GENOMIC DNA]</scope>
    <source>
        <strain evidence="2">TK-2024</strain>
        <tissue evidence="2">Old leaves</tissue>
    </source>
</reference>
<organism evidence="2 3">
    <name type="scientific">Hibiscus sabdariffa</name>
    <name type="common">roselle</name>
    <dbReference type="NCBI Taxonomy" id="183260"/>
    <lineage>
        <taxon>Eukaryota</taxon>
        <taxon>Viridiplantae</taxon>
        <taxon>Streptophyta</taxon>
        <taxon>Embryophyta</taxon>
        <taxon>Tracheophyta</taxon>
        <taxon>Spermatophyta</taxon>
        <taxon>Magnoliopsida</taxon>
        <taxon>eudicotyledons</taxon>
        <taxon>Gunneridae</taxon>
        <taxon>Pentapetalae</taxon>
        <taxon>rosids</taxon>
        <taxon>malvids</taxon>
        <taxon>Malvales</taxon>
        <taxon>Malvaceae</taxon>
        <taxon>Malvoideae</taxon>
        <taxon>Hibiscus</taxon>
    </lineage>
</organism>
<evidence type="ECO:0000313" key="2">
    <source>
        <dbReference type="EMBL" id="KAK8541812.1"/>
    </source>
</evidence>
<protein>
    <submittedName>
        <fullName evidence="2">Uncharacterized protein</fullName>
    </submittedName>
</protein>
<gene>
    <name evidence="2" type="ORF">V6N12_014435</name>
</gene>
<sequence length="104" mass="11785">MPPSLGTTKLEPSHEPHSPTLGLERADQIQEIMNPTQWTEPKSNHPNAPTRVISRRYPTRRAGYAPTSYLKSLKVIRINDVGRWELGLLRFALCCIVAGLDERH</sequence>
<feature type="region of interest" description="Disordered" evidence="1">
    <location>
        <begin position="1"/>
        <end position="21"/>
    </location>
</feature>
<comment type="caution">
    <text evidence="2">The sequence shown here is derived from an EMBL/GenBank/DDBJ whole genome shotgun (WGS) entry which is preliminary data.</text>
</comment>